<protein>
    <recommendedName>
        <fullName evidence="2">C2 domain-containing protein</fullName>
    </recommendedName>
</protein>
<feature type="domain" description="C2" evidence="2">
    <location>
        <begin position="1"/>
        <end position="96"/>
    </location>
</feature>
<dbReference type="EMBL" id="JANPWB010000015">
    <property type="protein sequence ID" value="KAJ1091943.1"/>
    <property type="molecule type" value="Genomic_DNA"/>
</dbReference>
<dbReference type="Gene3D" id="2.60.40.150">
    <property type="entry name" value="C2 domain"/>
    <property type="match status" value="1"/>
</dbReference>
<evidence type="ECO:0000256" key="1">
    <source>
        <dbReference type="SAM" id="MobiDB-lite"/>
    </source>
</evidence>
<dbReference type="Proteomes" id="UP001066276">
    <property type="component" value="Chromosome 11"/>
</dbReference>
<dbReference type="SUPFAM" id="SSF49562">
    <property type="entry name" value="C2 domain (Calcium/lipid-binding domain, CaLB)"/>
    <property type="match status" value="1"/>
</dbReference>
<keyword evidence="4" id="KW-1185">Reference proteome</keyword>
<feature type="region of interest" description="Disordered" evidence="1">
    <location>
        <begin position="1"/>
        <end position="20"/>
    </location>
</feature>
<dbReference type="Pfam" id="PF00168">
    <property type="entry name" value="C2"/>
    <property type="match status" value="1"/>
</dbReference>
<dbReference type="AlphaFoldDB" id="A0AAV7LLQ3"/>
<comment type="caution">
    <text evidence="3">The sequence shown here is derived from an EMBL/GenBank/DDBJ whole genome shotgun (WGS) entry which is preliminary data.</text>
</comment>
<feature type="compositionally biased region" description="Polar residues" evidence="1">
    <location>
        <begin position="1"/>
        <end position="12"/>
    </location>
</feature>
<dbReference type="InterPro" id="IPR000008">
    <property type="entry name" value="C2_dom"/>
</dbReference>
<proteinExistence type="predicted"/>
<reference evidence="3" key="1">
    <citation type="journal article" date="2022" name="bioRxiv">
        <title>Sequencing and chromosome-scale assembly of the giantPleurodeles waltlgenome.</title>
        <authorList>
            <person name="Brown T."/>
            <person name="Elewa A."/>
            <person name="Iarovenko S."/>
            <person name="Subramanian E."/>
            <person name="Araus A.J."/>
            <person name="Petzold A."/>
            <person name="Susuki M."/>
            <person name="Suzuki K.-i.T."/>
            <person name="Hayashi T."/>
            <person name="Toyoda A."/>
            <person name="Oliveira C."/>
            <person name="Osipova E."/>
            <person name="Leigh N.D."/>
            <person name="Simon A."/>
            <person name="Yun M.H."/>
        </authorList>
    </citation>
    <scope>NUCLEOTIDE SEQUENCE</scope>
    <source>
        <strain evidence="3">20211129_DDA</strain>
        <tissue evidence="3">Liver</tissue>
    </source>
</reference>
<organism evidence="3 4">
    <name type="scientific">Pleurodeles waltl</name>
    <name type="common">Iberian ribbed newt</name>
    <dbReference type="NCBI Taxonomy" id="8319"/>
    <lineage>
        <taxon>Eukaryota</taxon>
        <taxon>Metazoa</taxon>
        <taxon>Chordata</taxon>
        <taxon>Craniata</taxon>
        <taxon>Vertebrata</taxon>
        <taxon>Euteleostomi</taxon>
        <taxon>Amphibia</taxon>
        <taxon>Batrachia</taxon>
        <taxon>Caudata</taxon>
        <taxon>Salamandroidea</taxon>
        <taxon>Salamandridae</taxon>
        <taxon>Pleurodelinae</taxon>
        <taxon>Pleurodeles</taxon>
    </lineage>
</organism>
<gene>
    <name evidence="3" type="ORF">NDU88_005057</name>
</gene>
<dbReference type="InterPro" id="IPR035892">
    <property type="entry name" value="C2_domain_sf"/>
</dbReference>
<evidence type="ECO:0000313" key="3">
    <source>
        <dbReference type="EMBL" id="KAJ1091943.1"/>
    </source>
</evidence>
<evidence type="ECO:0000259" key="2">
    <source>
        <dbReference type="PROSITE" id="PS50004"/>
    </source>
</evidence>
<name>A0AAV7LLQ3_PLEWA</name>
<sequence>MTLQRVTLSPQHTDGPHRGPCYKWQVTTTGRAQQGPILLLSDVKRQTRVIRKDQKPTWNETLEWDLTGIHLESTSVIDLQVRDAENLARDGYGGLW</sequence>
<accession>A0AAV7LLQ3</accession>
<dbReference type="PROSITE" id="PS50004">
    <property type="entry name" value="C2"/>
    <property type="match status" value="1"/>
</dbReference>
<evidence type="ECO:0000313" key="4">
    <source>
        <dbReference type="Proteomes" id="UP001066276"/>
    </source>
</evidence>